<evidence type="ECO:0000313" key="1">
    <source>
        <dbReference type="EMBL" id="ROO87281.1"/>
    </source>
</evidence>
<dbReference type="EMBL" id="RJKE01000001">
    <property type="protein sequence ID" value="ROO87281.1"/>
    <property type="molecule type" value="Genomic_DNA"/>
</dbReference>
<organism evidence="1 2">
    <name type="scientific">Actinocorallia herbida</name>
    <dbReference type="NCBI Taxonomy" id="58109"/>
    <lineage>
        <taxon>Bacteria</taxon>
        <taxon>Bacillati</taxon>
        <taxon>Actinomycetota</taxon>
        <taxon>Actinomycetes</taxon>
        <taxon>Streptosporangiales</taxon>
        <taxon>Thermomonosporaceae</taxon>
        <taxon>Actinocorallia</taxon>
    </lineage>
</organism>
<comment type="caution">
    <text evidence="1">The sequence shown here is derived from an EMBL/GenBank/DDBJ whole genome shotgun (WGS) entry which is preliminary data.</text>
</comment>
<dbReference type="AlphaFoldDB" id="A0A3N1D197"/>
<gene>
    <name evidence="1" type="ORF">EDD29_4876</name>
</gene>
<dbReference type="Proteomes" id="UP000272400">
    <property type="component" value="Unassembled WGS sequence"/>
</dbReference>
<protein>
    <submittedName>
        <fullName evidence="1">Uncharacterized protein</fullName>
    </submittedName>
</protein>
<proteinExistence type="predicted"/>
<reference evidence="1 2" key="1">
    <citation type="submission" date="2018-11" db="EMBL/GenBank/DDBJ databases">
        <title>Sequencing the genomes of 1000 actinobacteria strains.</title>
        <authorList>
            <person name="Klenk H.-P."/>
        </authorList>
    </citation>
    <scope>NUCLEOTIDE SEQUENCE [LARGE SCALE GENOMIC DNA]</scope>
    <source>
        <strain evidence="1 2">DSM 44254</strain>
    </source>
</reference>
<name>A0A3N1D197_9ACTN</name>
<keyword evidence="2" id="KW-1185">Reference proteome</keyword>
<evidence type="ECO:0000313" key="2">
    <source>
        <dbReference type="Proteomes" id="UP000272400"/>
    </source>
</evidence>
<accession>A0A3N1D197</accession>
<sequence length="91" mass="9280">MSECAVARVPSGCVEMGGMRDGARSLGARVRQDFGRYMTEAAESAALVGTATGCGAGWRAAQGAVGPGRDAVVVRAMKASAMRWTSGKLVS</sequence>